<keyword evidence="3" id="KW-1185">Reference proteome</keyword>
<dbReference type="EMBL" id="OX465085">
    <property type="protein sequence ID" value="CAI9303638.1"/>
    <property type="molecule type" value="Genomic_DNA"/>
</dbReference>
<protein>
    <submittedName>
        <fullName evidence="2">Uncharacterized protein</fullName>
    </submittedName>
</protein>
<sequence>MVTLNRSISVFVFNFNWDKEVEWYKVQLVCGGRWRENDSDRGKSRRRWSKIRSPLGRSRWRWKKTQKLGMTTESTEDEDERIPKTPEVNLNKESSTPEQTMVIPPKDLSSRSSHEEARTSDINANISHTDVNVNIGEIDSNTDAQAKVVSKVSGIVRDSESRILEKADHNDQNIELRVNSLNSTFLGEVKELKRLEKD</sequence>
<dbReference type="AlphaFoldDB" id="A0AA36A384"/>
<reference evidence="2" key="1">
    <citation type="submission" date="2023-04" db="EMBL/GenBank/DDBJ databases">
        <authorList>
            <person name="Vijverberg K."/>
            <person name="Xiong W."/>
            <person name="Schranz E."/>
        </authorList>
    </citation>
    <scope>NUCLEOTIDE SEQUENCE</scope>
</reference>
<evidence type="ECO:0000313" key="2">
    <source>
        <dbReference type="EMBL" id="CAI9303638.1"/>
    </source>
</evidence>
<proteinExistence type="predicted"/>
<feature type="compositionally biased region" description="Basic and acidic residues" evidence="1">
    <location>
        <begin position="108"/>
        <end position="118"/>
    </location>
</feature>
<name>A0AA36A384_LACSI</name>
<evidence type="ECO:0000256" key="1">
    <source>
        <dbReference type="SAM" id="MobiDB-lite"/>
    </source>
</evidence>
<dbReference type="Proteomes" id="UP001177003">
    <property type="component" value="Chromosome 9"/>
</dbReference>
<feature type="region of interest" description="Disordered" evidence="1">
    <location>
        <begin position="62"/>
        <end position="118"/>
    </location>
</feature>
<accession>A0AA36A384</accession>
<evidence type="ECO:0000313" key="3">
    <source>
        <dbReference type="Proteomes" id="UP001177003"/>
    </source>
</evidence>
<organism evidence="2 3">
    <name type="scientific">Lactuca saligna</name>
    <name type="common">Willowleaf lettuce</name>
    <dbReference type="NCBI Taxonomy" id="75948"/>
    <lineage>
        <taxon>Eukaryota</taxon>
        <taxon>Viridiplantae</taxon>
        <taxon>Streptophyta</taxon>
        <taxon>Embryophyta</taxon>
        <taxon>Tracheophyta</taxon>
        <taxon>Spermatophyta</taxon>
        <taxon>Magnoliopsida</taxon>
        <taxon>eudicotyledons</taxon>
        <taxon>Gunneridae</taxon>
        <taxon>Pentapetalae</taxon>
        <taxon>asterids</taxon>
        <taxon>campanulids</taxon>
        <taxon>Asterales</taxon>
        <taxon>Asteraceae</taxon>
        <taxon>Cichorioideae</taxon>
        <taxon>Cichorieae</taxon>
        <taxon>Lactucinae</taxon>
        <taxon>Lactuca</taxon>
    </lineage>
</organism>
<gene>
    <name evidence="2" type="ORF">LSALG_LOCUS42059</name>
</gene>